<evidence type="ECO:0000313" key="2">
    <source>
        <dbReference type="Proteomes" id="UP000654075"/>
    </source>
</evidence>
<reference evidence="1" key="1">
    <citation type="submission" date="2021-02" db="EMBL/GenBank/DDBJ databases">
        <authorList>
            <person name="Dougan E. K."/>
            <person name="Rhodes N."/>
            <person name="Thang M."/>
            <person name="Chan C."/>
        </authorList>
    </citation>
    <scope>NUCLEOTIDE SEQUENCE</scope>
</reference>
<comment type="caution">
    <text evidence="1">The sequence shown here is derived from an EMBL/GenBank/DDBJ whole genome shotgun (WGS) entry which is preliminary data.</text>
</comment>
<proteinExistence type="predicted"/>
<organism evidence="1 2">
    <name type="scientific">Polarella glacialis</name>
    <name type="common">Dinoflagellate</name>
    <dbReference type="NCBI Taxonomy" id="89957"/>
    <lineage>
        <taxon>Eukaryota</taxon>
        <taxon>Sar</taxon>
        <taxon>Alveolata</taxon>
        <taxon>Dinophyceae</taxon>
        <taxon>Suessiales</taxon>
        <taxon>Suessiaceae</taxon>
        <taxon>Polarella</taxon>
    </lineage>
</organism>
<gene>
    <name evidence="1" type="ORF">PGLA1383_LOCUS15995</name>
</gene>
<dbReference type="Proteomes" id="UP000654075">
    <property type="component" value="Unassembled WGS sequence"/>
</dbReference>
<protein>
    <submittedName>
        <fullName evidence="1">Uncharacterized protein</fullName>
    </submittedName>
</protein>
<dbReference type="AlphaFoldDB" id="A0A813EF78"/>
<accession>A0A813EF78</accession>
<sequence>MLTEIGKLTDAQVPEHWPQNCRLNPRAFSKLPDGWYHAKMVTGESGRGTGGNMARLFVGPYDEAKGKRVQFWHKTDLEKHLGYKLEQESEENPRIHPRIMNPELLKTFPDDAILHRVHEKKARADYINKRCDDLDGKTVREALMDFHYEYEGGIMCSYGSSDLKYDEKDGRI</sequence>
<keyword evidence="2" id="KW-1185">Reference proteome</keyword>
<name>A0A813EF78_POLGL</name>
<evidence type="ECO:0000313" key="1">
    <source>
        <dbReference type="EMBL" id="CAE8597553.1"/>
    </source>
</evidence>
<dbReference type="EMBL" id="CAJNNV010009577">
    <property type="protein sequence ID" value="CAE8597553.1"/>
    <property type="molecule type" value="Genomic_DNA"/>
</dbReference>